<evidence type="ECO:0000313" key="4">
    <source>
        <dbReference type="EMBL" id="MQT14797.1"/>
    </source>
</evidence>
<dbReference type="InterPro" id="IPR001347">
    <property type="entry name" value="SIS_dom"/>
</dbReference>
<evidence type="ECO:0000259" key="3">
    <source>
        <dbReference type="PROSITE" id="PS51464"/>
    </source>
</evidence>
<dbReference type="PANTHER" id="PTHR10937">
    <property type="entry name" value="GLUCOSAMINE--FRUCTOSE-6-PHOSPHATE AMINOTRANSFERASE, ISOMERIZING"/>
    <property type="match status" value="1"/>
</dbReference>
<protein>
    <submittedName>
        <fullName evidence="4">SIS domain-containing protein</fullName>
    </submittedName>
</protein>
<dbReference type="Proteomes" id="UP000332515">
    <property type="component" value="Unassembled WGS sequence"/>
</dbReference>
<keyword evidence="1" id="KW-0808">Transferase</keyword>
<dbReference type="CDD" id="cd05008">
    <property type="entry name" value="SIS_GlmS_GlmD_1"/>
    <property type="match status" value="1"/>
</dbReference>
<keyword evidence="5" id="KW-1185">Reference proteome</keyword>
<comment type="caution">
    <text evidence="4">The sequence shown here is derived from an EMBL/GenBank/DDBJ whole genome shotgun (WGS) entry which is preliminary data.</text>
</comment>
<name>A0A6A7Y8W7_9HYPH</name>
<dbReference type="GO" id="GO:1901135">
    <property type="term" value="P:carbohydrate derivative metabolic process"/>
    <property type="evidence" value="ECO:0007669"/>
    <property type="project" value="InterPro"/>
</dbReference>
<dbReference type="PROSITE" id="PS51464">
    <property type="entry name" value="SIS"/>
    <property type="match status" value="1"/>
</dbReference>
<evidence type="ECO:0000256" key="1">
    <source>
        <dbReference type="ARBA" id="ARBA00022576"/>
    </source>
</evidence>
<dbReference type="Pfam" id="PF01380">
    <property type="entry name" value="SIS"/>
    <property type="match status" value="1"/>
</dbReference>
<evidence type="ECO:0000313" key="5">
    <source>
        <dbReference type="Proteomes" id="UP000332515"/>
    </source>
</evidence>
<dbReference type="InterPro" id="IPR046348">
    <property type="entry name" value="SIS_dom_sf"/>
</dbReference>
<dbReference type="Gene3D" id="3.40.50.10490">
    <property type="entry name" value="Glucose-6-phosphate isomerase like protein, domain 1"/>
    <property type="match status" value="2"/>
</dbReference>
<proteinExistence type="predicted"/>
<reference evidence="4 5" key="1">
    <citation type="submission" date="2019-09" db="EMBL/GenBank/DDBJ databases">
        <title>Segnochrobactrum spirostomi gen. nov., sp. nov., isolated from the ciliate Spirostomum cf. yagiui and description of a novel family, Segnochrobactraceae fam. nov. within the order Rhizobiales of the class Alphaproteobacteria.</title>
        <authorList>
            <person name="Akter S."/>
            <person name="Shazib S.U.A."/>
            <person name="Shin M.K."/>
        </authorList>
    </citation>
    <scope>NUCLEOTIDE SEQUENCE [LARGE SCALE GENOMIC DNA]</scope>
    <source>
        <strain evidence="4 5">Sp-1</strain>
    </source>
</reference>
<evidence type="ECO:0000256" key="2">
    <source>
        <dbReference type="ARBA" id="ARBA00022737"/>
    </source>
</evidence>
<keyword evidence="2" id="KW-0677">Repeat</keyword>
<dbReference type="EMBL" id="VWNA01000002">
    <property type="protein sequence ID" value="MQT14797.1"/>
    <property type="molecule type" value="Genomic_DNA"/>
</dbReference>
<dbReference type="SUPFAM" id="SSF53697">
    <property type="entry name" value="SIS domain"/>
    <property type="match status" value="1"/>
</dbReference>
<organism evidence="4 5">
    <name type="scientific">Segnochrobactrum spirostomi</name>
    <dbReference type="NCBI Taxonomy" id="2608987"/>
    <lineage>
        <taxon>Bacteria</taxon>
        <taxon>Pseudomonadati</taxon>
        <taxon>Pseudomonadota</taxon>
        <taxon>Alphaproteobacteria</taxon>
        <taxon>Hyphomicrobiales</taxon>
        <taxon>Segnochrobactraceae</taxon>
        <taxon>Segnochrobactrum</taxon>
    </lineage>
</organism>
<dbReference type="GO" id="GO:0097367">
    <property type="term" value="F:carbohydrate derivative binding"/>
    <property type="evidence" value="ECO:0007669"/>
    <property type="project" value="InterPro"/>
</dbReference>
<dbReference type="PANTHER" id="PTHR10937:SF8">
    <property type="entry name" value="AMINOTRANSFERASE-RELATED"/>
    <property type="match status" value="1"/>
</dbReference>
<dbReference type="GO" id="GO:0008483">
    <property type="term" value="F:transaminase activity"/>
    <property type="evidence" value="ECO:0007669"/>
    <property type="project" value="UniProtKB-KW"/>
</dbReference>
<keyword evidence="1" id="KW-0032">Aminotransferase</keyword>
<sequence>MSQYADFVAQIDSLPELVRTEARRIDDRMRLLLKTPEIYGIRQVVLVGSGDSYFAAQAAVPAIRAWTGLPVVAMLAMEAARYVDAGVAPLGGQTRGLLVVAISNSGEAARVVEATQRLRALGALTLAITAAPDSRLGRSAERVLDITVPGAAPAPGTRSYVASMLAAYSVGLRLAEVRLAVTMDEANALRGEIAGLSDALATAAQVSAGPIRDVVDRWHGFASVDVLGSGPALASAGYTAAKLVEAAGLHATAQDAEEFHHLNYFVADLDHVPAVAFAAGAARAASRTRELVGTLEGLGRPALIVTDQAEWPPYGVQIRLPEVREWFAPLVHAVPAAHLAAAWAEAIGAIHYRGHTGRWGRSQGANLVRNSALEV</sequence>
<accession>A0A6A7Y8W7</accession>
<dbReference type="RefSeq" id="WP_153488119.1">
    <property type="nucleotide sequence ID" value="NZ_VWNA01000002.1"/>
</dbReference>
<dbReference type="InterPro" id="IPR035466">
    <property type="entry name" value="GlmS/AgaS_SIS"/>
</dbReference>
<feature type="domain" description="SIS" evidence="3">
    <location>
        <begin position="34"/>
        <end position="180"/>
    </location>
</feature>
<gene>
    <name evidence="4" type="ORF">F0357_19475</name>
</gene>
<dbReference type="AlphaFoldDB" id="A0A6A7Y8W7"/>